<name>A0A1G6VSW7_9PROT</name>
<keyword evidence="1" id="KW-0812">Transmembrane</keyword>
<feature type="transmembrane region" description="Helical" evidence="1">
    <location>
        <begin position="31"/>
        <end position="50"/>
    </location>
</feature>
<feature type="transmembrane region" description="Helical" evidence="1">
    <location>
        <begin position="6"/>
        <end position="24"/>
    </location>
</feature>
<gene>
    <name evidence="2" type="ORF">SAMN04487779_1009142</name>
</gene>
<accession>A0A1G6VSW7</accession>
<sequence>MPILDATEIAAWALIAGAVAYALLASRGTTTAAVAAALAAIAAKTMLIGYA</sequence>
<evidence type="ECO:0000256" key="1">
    <source>
        <dbReference type="SAM" id="Phobius"/>
    </source>
</evidence>
<dbReference type="Proteomes" id="UP000198925">
    <property type="component" value="Unassembled WGS sequence"/>
</dbReference>
<keyword evidence="1" id="KW-1133">Transmembrane helix</keyword>
<protein>
    <submittedName>
        <fullName evidence="2">Uncharacterized protein</fullName>
    </submittedName>
</protein>
<reference evidence="2 3" key="1">
    <citation type="submission" date="2016-10" db="EMBL/GenBank/DDBJ databases">
        <authorList>
            <person name="de Groot N.N."/>
        </authorList>
    </citation>
    <scope>NUCLEOTIDE SEQUENCE [LARGE SCALE GENOMIC DNA]</scope>
    <source>
        <strain evidence="2 3">CPCC 100156</strain>
    </source>
</reference>
<evidence type="ECO:0000313" key="3">
    <source>
        <dbReference type="Proteomes" id="UP000198925"/>
    </source>
</evidence>
<dbReference type="EMBL" id="FMZX01000009">
    <property type="protein sequence ID" value="SDD55916.1"/>
    <property type="molecule type" value="Genomic_DNA"/>
</dbReference>
<dbReference type="AlphaFoldDB" id="A0A1G6VSW7"/>
<keyword evidence="1" id="KW-0472">Membrane</keyword>
<proteinExistence type="predicted"/>
<evidence type="ECO:0000313" key="2">
    <source>
        <dbReference type="EMBL" id="SDD55916.1"/>
    </source>
</evidence>
<keyword evidence="3" id="KW-1185">Reference proteome</keyword>
<organism evidence="2 3">
    <name type="scientific">Belnapia rosea</name>
    <dbReference type="NCBI Taxonomy" id="938405"/>
    <lineage>
        <taxon>Bacteria</taxon>
        <taxon>Pseudomonadati</taxon>
        <taxon>Pseudomonadota</taxon>
        <taxon>Alphaproteobacteria</taxon>
        <taxon>Acetobacterales</taxon>
        <taxon>Roseomonadaceae</taxon>
        <taxon>Belnapia</taxon>
    </lineage>
</organism>
<dbReference type="RefSeq" id="WP_176849618.1">
    <property type="nucleotide sequence ID" value="NZ_FMXZ01000002.1"/>
</dbReference>